<dbReference type="InterPro" id="IPR036369">
    <property type="entry name" value="HIPIP_sf"/>
</dbReference>
<keyword evidence="4 7" id="KW-0249">Electron transport</keyword>
<evidence type="ECO:0000256" key="3">
    <source>
        <dbReference type="ARBA" id="ARBA00022723"/>
    </source>
</evidence>
<dbReference type="OrthoDB" id="5298540at2"/>
<evidence type="ECO:0000259" key="8">
    <source>
        <dbReference type="PROSITE" id="PS51373"/>
    </source>
</evidence>
<dbReference type="AlphaFoldDB" id="A0A1U9UN91"/>
<dbReference type="PROSITE" id="PS51373">
    <property type="entry name" value="HIPIP"/>
    <property type="match status" value="1"/>
</dbReference>
<dbReference type="KEGG" id="cuh:BJN34_09875"/>
<dbReference type="EMBL" id="CP017757">
    <property type="protein sequence ID" value="AQV94194.1"/>
    <property type="molecule type" value="Genomic_DNA"/>
</dbReference>
<dbReference type="SUPFAM" id="SSF57652">
    <property type="entry name" value="HIPIP (high potential iron protein)"/>
    <property type="match status" value="1"/>
</dbReference>
<evidence type="ECO:0000256" key="7">
    <source>
        <dbReference type="RuleBase" id="RU000620"/>
    </source>
</evidence>
<keyword evidence="6 7" id="KW-0411">Iron-sulfur</keyword>
<evidence type="ECO:0000256" key="2">
    <source>
        <dbReference type="ARBA" id="ARBA00022485"/>
    </source>
</evidence>
<name>A0A1U9UN91_CUPNE</name>
<comment type="subunit">
    <text evidence="7">Homodimer.</text>
</comment>
<protein>
    <recommendedName>
        <fullName evidence="7">High-potential iron-sulfur protein</fullName>
        <shortName evidence="7">HiPIP</shortName>
    </recommendedName>
</protein>
<evidence type="ECO:0000313" key="9">
    <source>
        <dbReference type="EMBL" id="AQV94194.1"/>
    </source>
</evidence>
<feature type="domain" description="High potential iron-sulfur proteins family profile" evidence="8">
    <location>
        <begin position="30"/>
        <end position="106"/>
    </location>
</feature>
<keyword evidence="1 7" id="KW-0813">Transport</keyword>
<evidence type="ECO:0000313" key="10">
    <source>
        <dbReference type="Proteomes" id="UP000189627"/>
    </source>
</evidence>
<dbReference type="PROSITE" id="PS51318">
    <property type="entry name" value="TAT"/>
    <property type="match status" value="1"/>
</dbReference>
<evidence type="ECO:0000256" key="1">
    <source>
        <dbReference type="ARBA" id="ARBA00022448"/>
    </source>
</evidence>
<sequence>MPRRRQFLGYLPLALTSGMVAAVVLGSRPARAAAMLGEQEPQALKVGYKADSSKVDPQKYPSHKPSQTCANCQLYQGDERSAGGGCVLFGDKDVAAKGWCSAWEQG</sequence>
<dbReference type="GO" id="GO:0051539">
    <property type="term" value="F:4 iron, 4 sulfur cluster binding"/>
    <property type="evidence" value="ECO:0007669"/>
    <property type="project" value="UniProtKB-KW"/>
</dbReference>
<organism evidence="9 10">
    <name type="scientific">Cupriavidus necator</name>
    <name type="common">Alcaligenes eutrophus</name>
    <name type="synonym">Ralstonia eutropha</name>
    <dbReference type="NCBI Taxonomy" id="106590"/>
    <lineage>
        <taxon>Bacteria</taxon>
        <taxon>Pseudomonadati</taxon>
        <taxon>Pseudomonadota</taxon>
        <taxon>Betaproteobacteria</taxon>
        <taxon>Burkholderiales</taxon>
        <taxon>Burkholderiaceae</taxon>
        <taxon>Cupriavidus</taxon>
    </lineage>
</organism>
<keyword evidence="3 7" id="KW-0479">Metal-binding</keyword>
<dbReference type="GO" id="GO:0046872">
    <property type="term" value="F:metal ion binding"/>
    <property type="evidence" value="ECO:0007669"/>
    <property type="project" value="UniProtKB-KW"/>
</dbReference>
<dbReference type="GO" id="GO:0019646">
    <property type="term" value="P:aerobic electron transport chain"/>
    <property type="evidence" value="ECO:0007669"/>
    <property type="project" value="InterPro"/>
</dbReference>
<gene>
    <name evidence="9" type="ORF">BJN34_09875</name>
</gene>
<evidence type="ECO:0000256" key="6">
    <source>
        <dbReference type="ARBA" id="ARBA00023014"/>
    </source>
</evidence>
<evidence type="ECO:0000256" key="5">
    <source>
        <dbReference type="ARBA" id="ARBA00023004"/>
    </source>
</evidence>
<dbReference type="InterPro" id="IPR006311">
    <property type="entry name" value="TAT_signal"/>
</dbReference>
<dbReference type="RefSeq" id="WP_078196459.1">
    <property type="nucleotide sequence ID" value="NZ_CP017757.2"/>
</dbReference>
<dbReference type="InterPro" id="IPR000170">
    <property type="entry name" value="High_potential_FeS_prot"/>
</dbReference>
<keyword evidence="5 7" id="KW-0408">Iron</keyword>
<reference evidence="10" key="1">
    <citation type="submission" date="2017-02" db="EMBL/GenBank/DDBJ databases">
        <title>Complete genome sequence of Cupriavidus necator strain NH9, a 3-chlorobenzoate degrader.</title>
        <authorList>
            <person name="Moriuchi R."/>
            <person name="Dohra H."/>
            <person name="Ogawa N."/>
        </authorList>
    </citation>
    <scope>NUCLEOTIDE SEQUENCE [LARGE SCALE GENOMIC DNA]</scope>
    <source>
        <strain evidence="10">NH9</strain>
    </source>
</reference>
<dbReference type="Gene3D" id="4.10.490.10">
    <property type="entry name" value="High potential iron-sulphur protein"/>
    <property type="match status" value="1"/>
</dbReference>
<evidence type="ECO:0000256" key="4">
    <source>
        <dbReference type="ARBA" id="ARBA00022982"/>
    </source>
</evidence>
<dbReference type="Pfam" id="PF01355">
    <property type="entry name" value="HIPIP"/>
    <property type="match status" value="1"/>
</dbReference>
<keyword evidence="2 7" id="KW-0004">4Fe-4S</keyword>
<comment type="function">
    <text evidence="7">Specific class of high-redox-potential 4Fe-4S ferredoxins. Functions in anaerobic electron transport in most purple and in some other photosynthetic bacteria and in at least one genus (Paracoccus) of halophilic, denitrifying bacteria.</text>
</comment>
<comment type="similarity">
    <text evidence="7">Belongs to the high-potential iron-sulfur protein (HiPIP) family.</text>
</comment>
<proteinExistence type="inferred from homology"/>
<dbReference type="GO" id="GO:0009055">
    <property type="term" value="F:electron transfer activity"/>
    <property type="evidence" value="ECO:0007669"/>
    <property type="project" value="InterPro"/>
</dbReference>
<dbReference type="Proteomes" id="UP000189627">
    <property type="component" value="Chromosome 1"/>
</dbReference>
<accession>A0A1U9UN91</accession>